<proteinExistence type="predicted"/>
<dbReference type="PANTHER" id="PTHR24188">
    <property type="entry name" value="ANKYRIN REPEAT PROTEIN"/>
    <property type="match status" value="1"/>
</dbReference>
<sequence>MKSKLFFKITNANENHHGYQYHDGLNVLDKPFQESGSCVPGGLYFTDVENIFKFLNYGIYLRKIELPLDDPDFRMVQDKDGDKWRANKIILGEKRSLTNPETFQYLVSLGANIHTNYDYALRWSAEKGYLDVVKYLVDKGTDINADYDCALISSAGNGHLDIVKFLVENGANINANNDCALRWSAREGYPDIVEYLLKKGASIQYLLKNNYVLR</sequence>
<dbReference type="PROSITE" id="PS50297">
    <property type="entry name" value="ANK_REP_REGION"/>
    <property type="match status" value="1"/>
</dbReference>
<evidence type="ECO:0000313" key="3">
    <source>
        <dbReference type="EMBL" id="QKU35694.1"/>
    </source>
</evidence>
<name>A0A6N1NMS3_9VIRU</name>
<dbReference type="SUPFAM" id="SSF48403">
    <property type="entry name" value="Ankyrin repeat"/>
    <property type="match status" value="1"/>
</dbReference>
<keyword evidence="2" id="KW-0040">ANK repeat</keyword>
<dbReference type="KEGG" id="vg:80519136"/>
<reference evidence="3" key="2">
    <citation type="journal article" date="2018" name="Nat. Commun.">
        <title>Tailed giant Tupanvirus possesses the most complete translational apparatus of the known virosphere.</title>
        <authorList>
            <person name="Abrahao J."/>
            <person name="Silva L."/>
            <person name="Silva L.S."/>
            <person name="Khalil J.Y.B."/>
            <person name="Rodrigues R."/>
            <person name="Arantes T."/>
            <person name="Assis F."/>
            <person name="Boratto P."/>
            <person name="Andrade M."/>
            <person name="Kroon E.G."/>
            <person name="Ribeiro B."/>
            <person name="Bergier I."/>
            <person name="Seligmann H."/>
            <person name="Ghigo E."/>
            <person name="Colson P."/>
            <person name="Levasseur A."/>
            <person name="Kroemer G."/>
            <person name="Raoult D."/>
            <person name="La Scola B."/>
        </authorList>
    </citation>
    <scope>NUCLEOTIDE SEQUENCE [LARGE SCALE GENOMIC DNA]</scope>
    <source>
        <strain evidence="3">Soda lake</strain>
    </source>
</reference>
<dbReference type="PANTHER" id="PTHR24188:SF29">
    <property type="entry name" value="GH09064P"/>
    <property type="match status" value="1"/>
</dbReference>
<dbReference type="PROSITE" id="PS50088">
    <property type="entry name" value="ANK_REPEAT"/>
    <property type="match status" value="2"/>
</dbReference>
<reference evidence="3" key="1">
    <citation type="submission" date="2017-01" db="EMBL/GenBank/DDBJ databases">
        <authorList>
            <person name="Assis F.L."/>
            <person name="Abrahao J.S."/>
            <person name="Silva L."/>
            <person name="Khalil J.B."/>
            <person name="Rodrigues R."/>
            <person name="Silva L.S."/>
            <person name="Arantes T."/>
            <person name="Boratto P."/>
            <person name="Andrade M."/>
            <person name="Kroon E.G."/>
            <person name="Ribeiro B."/>
            <person name="Bergier I."/>
            <person name="Seligmann H."/>
            <person name="Ghigo E."/>
            <person name="Colson P."/>
            <person name="Levasseur A."/>
            <person name="Raoult D."/>
            <person name="Scola B.L."/>
        </authorList>
    </citation>
    <scope>NUCLEOTIDE SEQUENCE</scope>
    <source>
        <strain evidence="3">Soda lake</strain>
    </source>
</reference>
<organism evidence="3">
    <name type="scientific">Tupanvirus soda lake</name>
    <dbReference type="NCBI Taxonomy" id="2126985"/>
    <lineage>
        <taxon>Viruses</taxon>
        <taxon>Varidnaviria</taxon>
        <taxon>Bamfordvirae</taxon>
        <taxon>Nucleocytoviricota</taxon>
        <taxon>Megaviricetes</taxon>
        <taxon>Imitervirales</taxon>
        <taxon>Mimiviridae</taxon>
        <taxon>Megamimivirinae</taxon>
        <taxon>Tupanvirus</taxon>
        <taxon>Tupanvirus salinum</taxon>
    </lineage>
</organism>
<evidence type="ECO:0000256" key="2">
    <source>
        <dbReference type="ARBA" id="ARBA00023043"/>
    </source>
</evidence>
<dbReference type="InterPro" id="IPR002110">
    <property type="entry name" value="Ankyrin_rpt"/>
</dbReference>
<protein>
    <submittedName>
        <fullName evidence="3">Ankyrin repeat protein</fullName>
    </submittedName>
</protein>
<accession>A0A6N1NMS3</accession>
<dbReference type="Gene3D" id="1.25.40.20">
    <property type="entry name" value="Ankyrin repeat-containing domain"/>
    <property type="match status" value="1"/>
</dbReference>
<dbReference type="InterPro" id="IPR036770">
    <property type="entry name" value="Ankyrin_rpt-contain_sf"/>
</dbReference>
<dbReference type="GeneID" id="80519136"/>
<dbReference type="SMART" id="SM00248">
    <property type="entry name" value="ANK"/>
    <property type="match status" value="3"/>
</dbReference>
<evidence type="ECO:0000256" key="1">
    <source>
        <dbReference type="ARBA" id="ARBA00022737"/>
    </source>
</evidence>
<dbReference type="Pfam" id="PF12796">
    <property type="entry name" value="Ank_2"/>
    <property type="match status" value="1"/>
</dbReference>
<keyword evidence="1" id="KW-0677">Repeat</keyword>
<dbReference type="RefSeq" id="YP_010782372.1">
    <property type="nucleotide sequence ID" value="NC_075039.1"/>
</dbReference>
<dbReference type="EMBL" id="KY523104">
    <property type="protein sequence ID" value="QKU35694.1"/>
    <property type="molecule type" value="Genomic_DNA"/>
</dbReference>